<evidence type="ECO:0000313" key="11">
    <source>
        <dbReference type="EMBL" id="CAD7634880.1"/>
    </source>
</evidence>
<dbReference type="Gene3D" id="1.20.1070.10">
    <property type="entry name" value="Rhodopsin 7-helix transmembrane proteins"/>
    <property type="match status" value="1"/>
</dbReference>
<protein>
    <recommendedName>
        <fullName evidence="10">G-protein coupled receptors family 1 profile domain-containing protein</fullName>
    </recommendedName>
</protein>
<evidence type="ECO:0000256" key="4">
    <source>
        <dbReference type="ARBA" id="ARBA00022692"/>
    </source>
</evidence>
<dbReference type="EMBL" id="OC870098">
    <property type="protein sequence ID" value="CAD7634880.1"/>
    <property type="molecule type" value="Genomic_DNA"/>
</dbReference>
<dbReference type="AlphaFoldDB" id="A0A7R9L6Q3"/>
<evidence type="ECO:0000256" key="2">
    <source>
        <dbReference type="ARBA" id="ARBA00010663"/>
    </source>
</evidence>
<dbReference type="PANTHER" id="PTHR24372:SF74">
    <property type="entry name" value="LP13728P"/>
    <property type="match status" value="1"/>
</dbReference>
<accession>A0A7R9L6Q3</accession>
<comment type="subcellular location">
    <subcellularLocation>
        <location evidence="1">Membrane</location>
    </subcellularLocation>
</comment>
<evidence type="ECO:0000259" key="10">
    <source>
        <dbReference type="PROSITE" id="PS50262"/>
    </source>
</evidence>
<keyword evidence="8" id="KW-0297">G-protein coupled receptor</keyword>
<dbReference type="PROSITE" id="PS50262">
    <property type="entry name" value="G_PROTEIN_RECEP_F1_2"/>
    <property type="match status" value="1"/>
</dbReference>
<comment type="similarity">
    <text evidence="2 8">Belongs to the G-protein coupled receptor 1 family.</text>
</comment>
<name>A0A7R9L6Q3_9ACAR</name>
<dbReference type="PRINTS" id="PR00237">
    <property type="entry name" value="GPCRRHODOPSN"/>
</dbReference>
<feature type="non-terminal residue" evidence="11">
    <location>
        <position position="1"/>
    </location>
</feature>
<reference evidence="11" key="1">
    <citation type="submission" date="2020-11" db="EMBL/GenBank/DDBJ databases">
        <authorList>
            <person name="Tran Van P."/>
        </authorList>
    </citation>
    <scope>NUCLEOTIDE SEQUENCE</scope>
</reference>
<dbReference type="Proteomes" id="UP000759131">
    <property type="component" value="Unassembled WGS sequence"/>
</dbReference>
<dbReference type="InterPro" id="IPR017452">
    <property type="entry name" value="GPCR_Rhodpsn_7TM"/>
</dbReference>
<evidence type="ECO:0000256" key="9">
    <source>
        <dbReference type="SAM" id="Phobius"/>
    </source>
</evidence>
<evidence type="ECO:0000256" key="6">
    <source>
        <dbReference type="ARBA" id="ARBA00022989"/>
    </source>
</evidence>
<organism evidence="11">
    <name type="scientific">Medioppia subpectinata</name>
    <dbReference type="NCBI Taxonomy" id="1979941"/>
    <lineage>
        <taxon>Eukaryota</taxon>
        <taxon>Metazoa</taxon>
        <taxon>Ecdysozoa</taxon>
        <taxon>Arthropoda</taxon>
        <taxon>Chelicerata</taxon>
        <taxon>Arachnida</taxon>
        <taxon>Acari</taxon>
        <taxon>Acariformes</taxon>
        <taxon>Sarcoptiformes</taxon>
        <taxon>Oribatida</taxon>
        <taxon>Brachypylina</taxon>
        <taxon>Oppioidea</taxon>
        <taxon>Oppiidae</taxon>
        <taxon>Medioppia</taxon>
    </lineage>
</organism>
<feature type="transmembrane region" description="Helical" evidence="9">
    <location>
        <begin position="38"/>
        <end position="58"/>
    </location>
</feature>
<evidence type="ECO:0000256" key="1">
    <source>
        <dbReference type="ARBA" id="ARBA00004370"/>
    </source>
</evidence>
<feature type="transmembrane region" description="Helical" evidence="9">
    <location>
        <begin position="196"/>
        <end position="218"/>
    </location>
</feature>
<keyword evidence="7 9" id="KW-0472">Membrane</keyword>
<feature type="transmembrane region" description="Helical" evidence="9">
    <location>
        <begin position="155"/>
        <end position="176"/>
    </location>
</feature>
<keyword evidence="4 8" id="KW-0812">Transmembrane</keyword>
<keyword evidence="3" id="KW-0433">Leucine-rich repeat</keyword>
<proteinExistence type="inferred from homology"/>
<keyword evidence="5" id="KW-0677">Repeat</keyword>
<keyword evidence="8" id="KW-0807">Transducer</keyword>
<evidence type="ECO:0000256" key="8">
    <source>
        <dbReference type="RuleBase" id="RU000688"/>
    </source>
</evidence>
<dbReference type="Pfam" id="PF00001">
    <property type="entry name" value="7tm_1"/>
    <property type="match status" value="1"/>
</dbReference>
<gene>
    <name evidence="11" type="ORF">OSB1V03_LOCUS15273</name>
</gene>
<dbReference type="SUPFAM" id="SSF81321">
    <property type="entry name" value="Family A G protein-coupled receptor-like"/>
    <property type="match status" value="1"/>
</dbReference>
<dbReference type="GO" id="GO:0007189">
    <property type="term" value="P:adenylate cyclase-activating G protein-coupled receptor signaling pathway"/>
    <property type="evidence" value="ECO:0007669"/>
    <property type="project" value="TreeGrafter"/>
</dbReference>
<dbReference type="GO" id="GO:0009755">
    <property type="term" value="P:hormone-mediated signaling pathway"/>
    <property type="evidence" value="ECO:0007669"/>
    <property type="project" value="TreeGrafter"/>
</dbReference>
<dbReference type="EMBL" id="CAJPIZ010015523">
    <property type="protein sequence ID" value="CAG2115310.1"/>
    <property type="molecule type" value="Genomic_DNA"/>
</dbReference>
<keyword evidence="8" id="KW-0675">Receptor</keyword>
<feature type="domain" description="G-protein coupled receptors family 1 profile" evidence="10">
    <location>
        <begin position="50"/>
        <end position="238"/>
    </location>
</feature>
<keyword evidence="6 9" id="KW-1133">Transmembrane helix</keyword>
<evidence type="ECO:0000256" key="3">
    <source>
        <dbReference type="ARBA" id="ARBA00022614"/>
    </source>
</evidence>
<dbReference type="PROSITE" id="PS00237">
    <property type="entry name" value="G_PROTEIN_RECEP_F1_1"/>
    <property type="match status" value="1"/>
</dbReference>
<evidence type="ECO:0000313" key="12">
    <source>
        <dbReference type="Proteomes" id="UP000759131"/>
    </source>
</evidence>
<dbReference type="OrthoDB" id="5981530at2759"/>
<dbReference type="PANTHER" id="PTHR24372">
    <property type="entry name" value="GLYCOPROTEIN HORMONE RECEPTOR"/>
    <property type="match status" value="1"/>
</dbReference>
<keyword evidence="12" id="KW-1185">Reference proteome</keyword>
<feature type="transmembrane region" description="Helical" evidence="9">
    <location>
        <begin position="110"/>
        <end position="135"/>
    </location>
</feature>
<evidence type="ECO:0000256" key="5">
    <source>
        <dbReference type="ARBA" id="ARBA00022737"/>
    </source>
</evidence>
<dbReference type="InterPro" id="IPR000276">
    <property type="entry name" value="GPCR_Rhodpsn"/>
</dbReference>
<feature type="non-terminal residue" evidence="11">
    <location>
        <position position="238"/>
    </location>
</feature>
<dbReference type="GO" id="GO:0005886">
    <property type="term" value="C:plasma membrane"/>
    <property type="evidence" value="ECO:0007669"/>
    <property type="project" value="TreeGrafter"/>
</dbReference>
<dbReference type="GO" id="GO:0008528">
    <property type="term" value="F:G protein-coupled peptide receptor activity"/>
    <property type="evidence" value="ECO:0007669"/>
    <property type="project" value="TreeGrafter"/>
</dbReference>
<sequence>ILCGNISRRPNYPSVKCYPIPDAFNPCEDVMGNGFLRMLVWVVVIAAVLGNCAVMIVLMRYGTHSSPVPLLVTGQHCCYPPLPALPPNTQQMLHKKPNSNTLFEHYIRKFLMINLAIADLMMGIYLLIIAVVDVHTVGQYFNYAIDWQHGIGCKIAGFITVFASELSIFTLTVITLERWFAITFAIQLNKRLKLGLAVKVMFGGWCYALLMASLPLLGISTYSKTSICLPMENKQGGD</sequence>
<evidence type="ECO:0000256" key="7">
    <source>
        <dbReference type="ARBA" id="ARBA00023136"/>
    </source>
</evidence>